<dbReference type="PRINTS" id="PR00032">
    <property type="entry name" value="HTHARAC"/>
</dbReference>
<keyword evidence="4" id="KW-1133">Transmembrane helix</keyword>
<evidence type="ECO:0000256" key="2">
    <source>
        <dbReference type="ARBA" id="ARBA00023125"/>
    </source>
</evidence>
<dbReference type="SUPFAM" id="SSF46689">
    <property type="entry name" value="Homeodomain-like"/>
    <property type="match status" value="1"/>
</dbReference>
<evidence type="ECO:0000259" key="5">
    <source>
        <dbReference type="PROSITE" id="PS01124"/>
    </source>
</evidence>
<keyword evidence="7" id="KW-1185">Reference proteome</keyword>
<feature type="transmembrane region" description="Helical" evidence="4">
    <location>
        <begin position="15"/>
        <end position="33"/>
    </location>
</feature>
<dbReference type="RefSeq" id="WP_266058492.1">
    <property type="nucleotide sequence ID" value="NZ_JAPFQN010000012.1"/>
</dbReference>
<dbReference type="PANTHER" id="PTHR43280:SF29">
    <property type="entry name" value="ARAC-FAMILY TRANSCRIPTIONAL REGULATOR"/>
    <property type="match status" value="1"/>
</dbReference>
<dbReference type="InterPro" id="IPR009057">
    <property type="entry name" value="Homeodomain-like_sf"/>
</dbReference>
<keyword evidence="1" id="KW-0805">Transcription regulation</keyword>
<gene>
    <name evidence="6" type="ORF">OO013_18535</name>
</gene>
<evidence type="ECO:0000256" key="1">
    <source>
        <dbReference type="ARBA" id="ARBA00023015"/>
    </source>
</evidence>
<evidence type="ECO:0000313" key="7">
    <source>
        <dbReference type="Proteomes" id="UP001209885"/>
    </source>
</evidence>
<evidence type="ECO:0000256" key="4">
    <source>
        <dbReference type="SAM" id="Phobius"/>
    </source>
</evidence>
<keyword evidence="4" id="KW-0812">Transmembrane</keyword>
<dbReference type="PANTHER" id="PTHR43280">
    <property type="entry name" value="ARAC-FAMILY TRANSCRIPTIONAL REGULATOR"/>
    <property type="match status" value="1"/>
</dbReference>
<reference evidence="6 7" key="1">
    <citation type="submission" date="2022-11" db="EMBL/GenBank/DDBJ databases">
        <title>The characterization of three novel Bacteroidetes species and genomic analysis of their roles in tidal elemental geochemical cycles.</title>
        <authorList>
            <person name="Ma K."/>
        </authorList>
    </citation>
    <scope>NUCLEOTIDE SEQUENCE [LARGE SCALE GENOMIC DNA]</scope>
    <source>
        <strain evidence="6 7">M17</strain>
    </source>
</reference>
<protein>
    <submittedName>
        <fullName evidence="6">Helix-turn-helix domain-containing protein</fullName>
    </submittedName>
</protein>
<name>A0ABT3RVU2_9BACT</name>
<feature type="domain" description="HTH araC/xylS-type" evidence="5">
    <location>
        <begin position="147"/>
        <end position="248"/>
    </location>
</feature>
<evidence type="ECO:0000313" key="6">
    <source>
        <dbReference type="EMBL" id="MCX2745886.1"/>
    </source>
</evidence>
<dbReference type="SMART" id="SM00342">
    <property type="entry name" value="HTH_ARAC"/>
    <property type="match status" value="1"/>
</dbReference>
<accession>A0ABT3RVU2</accession>
<dbReference type="EMBL" id="JAPFQN010000012">
    <property type="protein sequence ID" value="MCX2745886.1"/>
    <property type="molecule type" value="Genomic_DNA"/>
</dbReference>
<keyword evidence="4" id="KW-0472">Membrane</keyword>
<keyword evidence="2" id="KW-0238">DNA-binding</keyword>
<dbReference type="PROSITE" id="PS00041">
    <property type="entry name" value="HTH_ARAC_FAMILY_1"/>
    <property type="match status" value="1"/>
</dbReference>
<dbReference type="InterPro" id="IPR020449">
    <property type="entry name" value="Tscrpt_reg_AraC-type_HTH"/>
</dbReference>
<feature type="transmembrane region" description="Helical" evidence="4">
    <location>
        <begin position="86"/>
        <end position="104"/>
    </location>
</feature>
<dbReference type="PROSITE" id="PS01124">
    <property type="entry name" value="HTH_ARAC_FAMILY_2"/>
    <property type="match status" value="1"/>
</dbReference>
<dbReference type="Gene3D" id="1.10.10.60">
    <property type="entry name" value="Homeodomain-like"/>
    <property type="match status" value="2"/>
</dbReference>
<proteinExistence type="predicted"/>
<evidence type="ECO:0000256" key="3">
    <source>
        <dbReference type="ARBA" id="ARBA00023163"/>
    </source>
</evidence>
<dbReference type="InterPro" id="IPR018060">
    <property type="entry name" value="HTH_AraC"/>
</dbReference>
<feature type="transmembrane region" description="Helical" evidence="4">
    <location>
        <begin position="53"/>
        <end position="74"/>
    </location>
</feature>
<comment type="caution">
    <text evidence="6">The sequence shown here is derived from an EMBL/GenBank/DDBJ whole genome shotgun (WGS) entry which is preliminary data.</text>
</comment>
<dbReference type="InterPro" id="IPR018062">
    <property type="entry name" value="HTH_AraC-typ_CS"/>
</dbReference>
<organism evidence="6 7">
    <name type="scientific">Mangrovivirga halotolerans</name>
    <dbReference type="NCBI Taxonomy" id="2993936"/>
    <lineage>
        <taxon>Bacteria</taxon>
        <taxon>Pseudomonadati</taxon>
        <taxon>Bacteroidota</taxon>
        <taxon>Cytophagia</taxon>
        <taxon>Cytophagales</taxon>
        <taxon>Mangrovivirgaceae</taxon>
        <taxon>Mangrovivirga</taxon>
    </lineage>
</organism>
<dbReference type="Pfam" id="PF12833">
    <property type="entry name" value="HTH_18"/>
    <property type="match status" value="1"/>
</dbReference>
<sequence length="249" mass="28908">MDQSIISIFQLVEQVLGLLSLMIYGYLSLKLVIKYQKRITEYYSNIEYITLQWLINLLIGLFIGWLFLLFLTMVDLFVFDFTLPQSAYYLLFIYVGVIIHYFGLRKLTMIHFPALRPLEVLEKKPETPTNHLEPDKTEDAKEIQKLEKIMVEKKPFLDPNLTLDSLSDLLGVHSKKLSMILNQKMGTSFYDFINKARVEEVKIKIADPENDHLTILGIALDSGFNSKSSFNAIFKKYTGMTPRQYKSTL</sequence>
<dbReference type="Proteomes" id="UP001209885">
    <property type="component" value="Unassembled WGS sequence"/>
</dbReference>
<keyword evidence="3" id="KW-0804">Transcription</keyword>